<dbReference type="PANTHER" id="PTHR33778">
    <property type="entry name" value="PROTEIN MGTC"/>
    <property type="match status" value="1"/>
</dbReference>
<feature type="domain" description="MgtC/SapB/SrpB/YhiD N-terminal" evidence="8">
    <location>
        <begin position="26"/>
        <end position="157"/>
    </location>
</feature>
<dbReference type="AlphaFoldDB" id="B6IWR8"/>
<feature type="transmembrane region" description="Helical" evidence="7">
    <location>
        <begin position="85"/>
        <end position="104"/>
    </location>
</feature>
<dbReference type="EMBL" id="CP000613">
    <property type="protein sequence ID" value="ACJ00742.1"/>
    <property type="molecule type" value="Genomic_DNA"/>
</dbReference>
<evidence type="ECO:0000313" key="10">
    <source>
        <dbReference type="Proteomes" id="UP000001591"/>
    </source>
</evidence>
<protein>
    <recommendedName>
        <fullName evidence="7">Protein MgtC</fullName>
    </recommendedName>
</protein>
<evidence type="ECO:0000256" key="7">
    <source>
        <dbReference type="RuleBase" id="RU365041"/>
    </source>
</evidence>
<keyword evidence="3" id="KW-1003">Cell membrane</keyword>
<keyword evidence="4 7" id="KW-0812">Transmembrane</keyword>
<comment type="subcellular location">
    <subcellularLocation>
        <location evidence="7">Cell inner membrane</location>
        <topology evidence="7">Multi-pass membrane protein</topology>
    </subcellularLocation>
    <subcellularLocation>
        <location evidence="1">Cell membrane</location>
        <topology evidence="1">Multi-pass membrane protein</topology>
    </subcellularLocation>
</comment>
<dbReference type="GO" id="GO:0005886">
    <property type="term" value="C:plasma membrane"/>
    <property type="evidence" value="ECO:0007669"/>
    <property type="project" value="UniProtKB-SubCell"/>
</dbReference>
<name>B6IWR8_RHOCS</name>
<evidence type="ECO:0000256" key="2">
    <source>
        <dbReference type="ARBA" id="ARBA00009298"/>
    </source>
</evidence>
<feature type="transmembrane region" description="Helical" evidence="7">
    <location>
        <begin position="111"/>
        <end position="129"/>
    </location>
</feature>
<evidence type="ECO:0000313" key="9">
    <source>
        <dbReference type="EMBL" id="ACJ00742.1"/>
    </source>
</evidence>
<sequence length="170" mass="17490">MLPAEIAPADLVHTAHLPLADVALRLGTAALLGLMLGLNRELRGKAAGLRTHTLLSVSAAVATLVALELYYDLGSDGQGNPPDPIRAIQGVAQAIGLICAGIIIQGRGTRVRNLTTAATLWMAASLGLACGAGLYGIALLSGGIALALLLTLSVVERRFFGDKEEEDATD</sequence>
<reference evidence="9 10" key="1">
    <citation type="journal article" date="2010" name="BMC Genomics">
        <title>Metabolic flexibility revealed in the genome of the cyst-forming alpha-1 proteobacterium Rhodospirillum centenum.</title>
        <authorList>
            <person name="Lu Y.K."/>
            <person name="Marden J."/>
            <person name="Han M."/>
            <person name="Swingley W.D."/>
            <person name="Mastrian S.D."/>
            <person name="Chowdhury S.R."/>
            <person name="Hao J."/>
            <person name="Helmy T."/>
            <person name="Kim S."/>
            <person name="Kurdoglu A.A."/>
            <person name="Matthies H.J."/>
            <person name="Rollo D."/>
            <person name="Stothard P."/>
            <person name="Blankenship R.E."/>
            <person name="Bauer C.E."/>
            <person name="Touchman J.W."/>
        </authorList>
    </citation>
    <scope>NUCLEOTIDE SEQUENCE [LARGE SCALE GENOMIC DNA]</scope>
    <source>
        <strain evidence="10">ATCC 51521 / SW</strain>
    </source>
</reference>
<dbReference type="InterPro" id="IPR003416">
    <property type="entry name" value="MgtC/SapB/SrpB/YhiD_fam"/>
</dbReference>
<evidence type="ECO:0000256" key="5">
    <source>
        <dbReference type="ARBA" id="ARBA00022989"/>
    </source>
</evidence>
<keyword evidence="6 7" id="KW-0472">Membrane</keyword>
<dbReference type="PANTHER" id="PTHR33778:SF1">
    <property type="entry name" value="MAGNESIUM TRANSPORTER YHID-RELATED"/>
    <property type="match status" value="1"/>
</dbReference>
<dbReference type="HOGENOM" id="CLU_079292_1_0_5"/>
<comment type="similarity">
    <text evidence="2 7">Belongs to the MgtC/SapB family.</text>
</comment>
<feature type="transmembrane region" description="Helical" evidence="7">
    <location>
        <begin position="22"/>
        <end position="42"/>
    </location>
</feature>
<gene>
    <name evidence="9" type="ordered locus">RC1_3382</name>
</gene>
<evidence type="ECO:0000256" key="4">
    <source>
        <dbReference type="ARBA" id="ARBA00022692"/>
    </source>
</evidence>
<dbReference type="Proteomes" id="UP000001591">
    <property type="component" value="Chromosome"/>
</dbReference>
<dbReference type="KEGG" id="rce:RC1_3382"/>
<proteinExistence type="inferred from homology"/>
<keyword evidence="10" id="KW-1185">Reference proteome</keyword>
<keyword evidence="7" id="KW-0997">Cell inner membrane</keyword>
<dbReference type="Pfam" id="PF02308">
    <property type="entry name" value="MgtC"/>
    <property type="match status" value="1"/>
</dbReference>
<dbReference type="InterPro" id="IPR049177">
    <property type="entry name" value="MgtC_SapB_SrpB_YhiD_N"/>
</dbReference>
<feature type="transmembrane region" description="Helical" evidence="7">
    <location>
        <begin position="54"/>
        <end position="73"/>
    </location>
</feature>
<dbReference type="eggNOG" id="COG1285">
    <property type="taxonomic scope" value="Bacteria"/>
</dbReference>
<dbReference type="OrthoDB" id="9811198at2"/>
<organism evidence="9 10">
    <name type="scientific">Rhodospirillum centenum (strain ATCC 51521 / SW)</name>
    <dbReference type="NCBI Taxonomy" id="414684"/>
    <lineage>
        <taxon>Bacteria</taxon>
        <taxon>Pseudomonadati</taxon>
        <taxon>Pseudomonadota</taxon>
        <taxon>Alphaproteobacteria</taxon>
        <taxon>Rhodospirillales</taxon>
        <taxon>Rhodospirillaceae</taxon>
        <taxon>Rhodospirillum</taxon>
    </lineage>
</organism>
<keyword evidence="5 7" id="KW-1133">Transmembrane helix</keyword>
<evidence type="ECO:0000256" key="3">
    <source>
        <dbReference type="ARBA" id="ARBA00022475"/>
    </source>
</evidence>
<dbReference type="PRINTS" id="PR01837">
    <property type="entry name" value="MGTCSAPBPROT"/>
</dbReference>
<dbReference type="RefSeq" id="WP_012568520.1">
    <property type="nucleotide sequence ID" value="NC_011420.2"/>
</dbReference>
<dbReference type="STRING" id="414684.RC1_3382"/>
<evidence type="ECO:0000259" key="8">
    <source>
        <dbReference type="Pfam" id="PF02308"/>
    </source>
</evidence>
<accession>B6IWR8</accession>
<evidence type="ECO:0000256" key="6">
    <source>
        <dbReference type="ARBA" id="ARBA00023136"/>
    </source>
</evidence>
<evidence type="ECO:0000256" key="1">
    <source>
        <dbReference type="ARBA" id="ARBA00004651"/>
    </source>
</evidence>